<feature type="region of interest" description="Disordered" evidence="1">
    <location>
        <begin position="1"/>
        <end position="28"/>
    </location>
</feature>
<evidence type="ECO:0000256" key="1">
    <source>
        <dbReference type="SAM" id="MobiDB-lite"/>
    </source>
</evidence>
<feature type="compositionally biased region" description="Low complexity" evidence="1">
    <location>
        <begin position="124"/>
        <end position="152"/>
    </location>
</feature>
<feature type="region of interest" description="Disordered" evidence="1">
    <location>
        <begin position="99"/>
        <end position="118"/>
    </location>
</feature>
<feature type="region of interest" description="Disordered" evidence="1">
    <location>
        <begin position="124"/>
        <end position="168"/>
    </location>
</feature>
<evidence type="ECO:0000313" key="3">
    <source>
        <dbReference type="Proteomes" id="UP001465755"/>
    </source>
</evidence>
<protein>
    <submittedName>
        <fullName evidence="2">Uncharacterized protein</fullName>
    </submittedName>
</protein>
<feature type="region of interest" description="Disordered" evidence="1">
    <location>
        <begin position="42"/>
        <end position="63"/>
    </location>
</feature>
<proteinExistence type="predicted"/>
<accession>A0AAW1PND0</accession>
<dbReference type="Proteomes" id="UP001465755">
    <property type="component" value="Unassembled WGS sequence"/>
</dbReference>
<keyword evidence="3" id="KW-1185">Reference proteome</keyword>
<gene>
    <name evidence="2" type="ORF">WJX73_001551</name>
</gene>
<name>A0AAW1PND0_9CHLO</name>
<evidence type="ECO:0000313" key="2">
    <source>
        <dbReference type="EMBL" id="KAK9810966.1"/>
    </source>
</evidence>
<comment type="caution">
    <text evidence="2">The sequence shown here is derived from an EMBL/GenBank/DDBJ whole genome shotgun (WGS) entry which is preliminary data.</text>
</comment>
<feature type="region of interest" description="Disordered" evidence="1">
    <location>
        <begin position="195"/>
        <end position="265"/>
    </location>
</feature>
<sequence length="288" mass="29971">MAADLDQSLRSKRLGLQTGRRTSSTEAEVKAGLPLQSFLSTVTTDPSTLRNMRFSDDTTPDTSAALAASAAAAASFQDAHRPHAPSQEIGHSPAAMRASPFQQHSHMQPATSAQPSDMDRAFSAMQPSSSMRPASSMPQPAASMHPAASMQQRGSMSAAPSQPLQSKFAAAPDDPFAMIFPVEVLQPMASSAAASHDSWGDFEGEAGAKDAGSAGHADQHAPGMNEASQNGEAHHAAELPVPEPPAKQPSSTPGSIDLNGRRISGHVSGIPIPDLSFMLPAHVRSSLQ</sequence>
<dbReference type="AlphaFoldDB" id="A0AAW1PND0"/>
<organism evidence="2 3">
    <name type="scientific">Symbiochloris irregularis</name>
    <dbReference type="NCBI Taxonomy" id="706552"/>
    <lineage>
        <taxon>Eukaryota</taxon>
        <taxon>Viridiplantae</taxon>
        <taxon>Chlorophyta</taxon>
        <taxon>core chlorophytes</taxon>
        <taxon>Trebouxiophyceae</taxon>
        <taxon>Trebouxiales</taxon>
        <taxon>Trebouxiaceae</taxon>
        <taxon>Symbiochloris</taxon>
    </lineage>
</organism>
<feature type="compositionally biased region" description="Polar residues" evidence="1">
    <location>
        <begin position="153"/>
        <end position="165"/>
    </location>
</feature>
<reference evidence="2 3" key="1">
    <citation type="journal article" date="2024" name="Nat. Commun.">
        <title>Phylogenomics reveals the evolutionary origins of lichenization in chlorophyte algae.</title>
        <authorList>
            <person name="Puginier C."/>
            <person name="Libourel C."/>
            <person name="Otte J."/>
            <person name="Skaloud P."/>
            <person name="Haon M."/>
            <person name="Grisel S."/>
            <person name="Petersen M."/>
            <person name="Berrin J.G."/>
            <person name="Delaux P.M."/>
            <person name="Dal Grande F."/>
            <person name="Keller J."/>
        </authorList>
    </citation>
    <scope>NUCLEOTIDE SEQUENCE [LARGE SCALE GENOMIC DNA]</scope>
    <source>
        <strain evidence="2 3">SAG 2036</strain>
    </source>
</reference>
<feature type="compositionally biased region" description="Polar residues" evidence="1">
    <location>
        <begin position="100"/>
        <end position="115"/>
    </location>
</feature>
<dbReference type="EMBL" id="JALJOQ010000012">
    <property type="protein sequence ID" value="KAK9810966.1"/>
    <property type="molecule type" value="Genomic_DNA"/>
</dbReference>